<dbReference type="PROSITE" id="PS00975">
    <property type="entry name" value="NMT_1"/>
    <property type="match status" value="1"/>
</dbReference>
<evidence type="ECO:0000256" key="3">
    <source>
        <dbReference type="ARBA" id="ARBA00022679"/>
    </source>
</evidence>
<dbReference type="InterPro" id="IPR022676">
    <property type="entry name" value="NMT_N"/>
</dbReference>
<keyword evidence="3 5" id="KW-0808">Transferase</keyword>
<dbReference type="Proteomes" id="UP001195914">
    <property type="component" value="Unassembled WGS sequence"/>
</dbReference>
<dbReference type="InterPro" id="IPR016181">
    <property type="entry name" value="Acyl_CoA_acyltransferase"/>
</dbReference>
<evidence type="ECO:0000256" key="5">
    <source>
        <dbReference type="RuleBase" id="RU000586"/>
    </source>
</evidence>
<dbReference type="PANTHER" id="PTHR11377:SF5">
    <property type="entry name" value="GLYCYLPEPTIDE N-TETRADECANOYLTRANSFERASE"/>
    <property type="match status" value="1"/>
</dbReference>
<dbReference type="AlphaFoldDB" id="A0AAD9GF30"/>
<evidence type="ECO:0000256" key="6">
    <source>
        <dbReference type="RuleBase" id="RU004178"/>
    </source>
</evidence>
<dbReference type="InterPro" id="IPR000903">
    <property type="entry name" value="NMT"/>
</dbReference>
<feature type="region of interest" description="Disordered" evidence="7">
    <location>
        <begin position="27"/>
        <end position="48"/>
    </location>
</feature>
<dbReference type="FunFam" id="3.40.630.30:FF:000042">
    <property type="entry name" value="Glycylpeptide N-tetradecanoyltransferase"/>
    <property type="match status" value="1"/>
</dbReference>
<dbReference type="PROSITE" id="PS00976">
    <property type="entry name" value="NMT_2"/>
    <property type="match status" value="1"/>
</dbReference>
<evidence type="ECO:0000256" key="1">
    <source>
        <dbReference type="ARBA" id="ARBA00009469"/>
    </source>
</evidence>
<gene>
    <name evidence="10" type="ORF">X943_000560</name>
</gene>
<comment type="similarity">
    <text evidence="1 6">Belongs to the NMT family.</text>
</comment>
<dbReference type="EMBL" id="JAHBMH010000033">
    <property type="protein sequence ID" value="KAK1937263.1"/>
    <property type="molecule type" value="Genomic_DNA"/>
</dbReference>
<comment type="function">
    <text evidence="5">Adds a myristoyl group to the N-terminal glycine residue of certain cellular proteins.</text>
</comment>
<sequence length="447" mass="50574">MEDSNKKPPSTDSGNANVETLLDQLSAVQLKEGKAGNDESSATGLAPDLNNAVSTSIKAAAPKHAFWNTQPVSKFTEEVKSDDIGPIDSNTDVERIRKHPYTLPDAFEWIDIDVKNDDDMSQLYTLLTENYVEDYENLFRFDYKPDFLQWAMTPPDYKKDWHVGVRVKSSKRLVGFISGIPATVRVCGSVLTAAEINFLCVHKQLRSKRLAPVLIKEVTRRVNLCGIWQAVYTAGVVIPKPVATCRYWHRPLNIKTLVQSRFFSIGSRMTVSMAQRLYKLPPDTGDVNMRLMEPRDVDGVRWLIESHLESCKIHPVYTDEEIRHIFLPRDGIIYTYVITSEAGTVTDLFSFYCLGSSVIGNSKIGRINAAYLYYSIATTIALKKLMERGLQFALDAQCDVFNALDMMNNQEVFKDLKFGEGDGSLHYYLYNWRLPQLKPSDIGIVMP</sequence>
<dbReference type="GO" id="GO:0004379">
    <property type="term" value="F:glycylpeptide N-tetradecanoyltransferase activity"/>
    <property type="evidence" value="ECO:0007669"/>
    <property type="project" value="UniProtKB-EC"/>
</dbReference>
<reference evidence="10" key="1">
    <citation type="journal article" date="2014" name="Nucleic Acids Res.">
        <title>The evolutionary dynamics of variant antigen genes in Babesia reveal a history of genomic innovation underlying host-parasite interaction.</title>
        <authorList>
            <person name="Jackson A.P."/>
            <person name="Otto T.D."/>
            <person name="Darby A."/>
            <person name="Ramaprasad A."/>
            <person name="Xia D."/>
            <person name="Echaide I.E."/>
            <person name="Farber M."/>
            <person name="Gahlot S."/>
            <person name="Gamble J."/>
            <person name="Gupta D."/>
            <person name="Gupta Y."/>
            <person name="Jackson L."/>
            <person name="Malandrin L."/>
            <person name="Malas T.B."/>
            <person name="Moussa E."/>
            <person name="Nair M."/>
            <person name="Reid A.J."/>
            <person name="Sanders M."/>
            <person name="Sharma J."/>
            <person name="Tracey A."/>
            <person name="Quail M.A."/>
            <person name="Weir W."/>
            <person name="Wastling J.M."/>
            <person name="Hall N."/>
            <person name="Willadsen P."/>
            <person name="Lingelbach K."/>
            <person name="Shiels B."/>
            <person name="Tait A."/>
            <person name="Berriman M."/>
            <person name="Allred D.R."/>
            <person name="Pain A."/>
        </authorList>
    </citation>
    <scope>NUCLEOTIDE SEQUENCE</scope>
    <source>
        <strain evidence="10">1802A</strain>
    </source>
</reference>
<evidence type="ECO:0000256" key="2">
    <source>
        <dbReference type="ARBA" id="ARBA00012923"/>
    </source>
</evidence>
<dbReference type="Pfam" id="PF02799">
    <property type="entry name" value="NMT_C"/>
    <property type="match status" value="1"/>
</dbReference>
<protein>
    <recommendedName>
        <fullName evidence="2 5">Glycylpeptide N-tetradecanoyltransferase</fullName>
        <ecNumber evidence="2 5">2.3.1.97</ecNumber>
    </recommendedName>
</protein>
<reference evidence="10" key="2">
    <citation type="submission" date="2021-05" db="EMBL/GenBank/DDBJ databases">
        <authorList>
            <person name="Pain A."/>
        </authorList>
    </citation>
    <scope>NUCLEOTIDE SEQUENCE</scope>
    <source>
        <strain evidence="10">1802A</strain>
    </source>
</reference>
<dbReference type="Gene3D" id="3.40.630.170">
    <property type="match status" value="1"/>
</dbReference>
<dbReference type="Pfam" id="PF01233">
    <property type="entry name" value="NMT"/>
    <property type="match status" value="1"/>
</dbReference>
<feature type="domain" description="Glycylpeptide N-tetradecanoyltransferase N-terminal" evidence="8">
    <location>
        <begin position="86"/>
        <end position="245"/>
    </location>
</feature>
<comment type="catalytic activity">
    <reaction evidence="5">
        <text>N-terminal glycyl-[protein] + tetradecanoyl-CoA = N-tetradecanoylglycyl-[protein] + CoA + H(+)</text>
        <dbReference type="Rhea" id="RHEA:15521"/>
        <dbReference type="Rhea" id="RHEA-COMP:12666"/>
        <dbReference type="Rhea" id="RHEA-COMP:12667"/>
        <dbReference type="ChEBI" id="CHEBI:15378"/>
        <dbReference type="ChEBI" id="CHEBI:57287"/>
        <dbReference type="ChEBI" id="CHEBI:57385"/>
        <dbReference type="ChEBI" id="CHEBI:64723"/>
        <dbReference type="ChEBI" id="CHEBI:133050"/>
        <dbReference type="EC" id="2.3.1.97"/>
    </reaction>
</comment>
<keyword evidence="11" id="KW-1185">Reference proteome</keyword>
<dbReference type="SUPFAM" id="SSF55729">
    <property type="entry name" value="Acyl-CoA N-acyltransferases (Nat)"/>
    <property type="match status" value="2"/>
</dbReference>
<dbReference type="InterPro" id="IPR022677">
    <property type="entry name" value="NMT_C"/>
</dbReference>
<accession>A0AAD9GF30</accession>
<evidence type="ECO:0000259" key="8">
    <source>
        <dbReference type="Pfam" id="PF01233"/>
    </source>
</evidence>
<keyword evidence="4 5" id="KW-0012">Acyltransferase</keyword>
<evidence type="ECO:0000313" key="11">
    <source>
        <dbReference type="Proteomes" id="UP001195914"/>
    </source>
</evidence>
<organism evidence="10 11">
    <name type="scientific">Babesia divergens</name>
    <dbReference type="NCBI Taxonomy" id="32595"/>
    <lineage>
        <taxon>Eukaryota</taxon>
        <taxon>Sar</taxon>
        <taxon>Alveolata</taxon>
        <taxon>Apicomplexa</taxon>
        <taxon>Aconoidasida</taxon>
        <taxon>Piroplasmida</taxon>
        <taxon>Babesiidae</taxon>
        <taxon>Babesia</taxon>
    </lineage>
</organism>
<proteinExistence type="inferred from homology"/>
<comment type="caution">
    <text evidence="10">The sequence shown here is derived from an EMBL/GenBank/DDBJ whole genome shotgun (WGS) entry which is preliminary data.</text>
</comment>
<name>A0AAD9GF30_BABDI</name>
<dbReference type="GO" id="GO:0005737">
    <property type="term" value="C:cytoplasm"/>
    <property type="evidence" value="ECO:0007669"/>
    <property type="project" value="TreeGrafter"/>
</dbReference>
<evidence type="ECO:0000256" key="4">
    <source>
        <dbReference type="ARBA" id="ARBA00023315"/>
    </source>
</evidence>
<dbReference type="PANTHER" id="PTHR11377">
    <property type="entry name" value="N-MYRISTOYL TRANSFERASE"/>
    <property type="match status" value="1"/>
</dbReference>
<dbReference type="FunFam" id="3.40.630.170:FF:000003">
    <property type="entry name" value="Glycylpeptide N-tetradecanoyltransferase"/>
    <property type="match status" value="1"/>
</dbReference>
<feature type="domain" description="Glycylpeptide N-tetradecanoyltransferase C-terminal" evidence="9">
    <location>
        <begin position="261"/>
        <end position="438"/>
    </location>
</feature>
<dbReference type="InterPro" id="IPR022678">
    <property type="entry name" value="NMT_CS"/>
</dbReference>
<evidence type="ECO:0000259" key="9">
    <source>
        <dbReference type="Pfam" id="PF02799"/>
    </source>
</evidence>
<dbReference type="EC" id="2.3.1.97" evidence="2 5"/>
<evidence type="ECO:0000313" key="10">
    <source>
        <dbReference type="EMBL" id="KAK1937263.1"/>
    </source>
</evidence>
<dbReference type="PIRSF" id="PIRSF015892">
    <property type="entry name" value="N-myristl_transf"/>
    <property type="match status" value="1"/>
</dbReference>
<evidence type="ECO:0000256" key="7">
    <source>
        <dbReference type="SAM" id="MobiDB-lite"/>
    </source>
</evidence>